<feature type="compositionally biased region" description="Basic residues" evidence="1">
    <location>
        <begin position="28"/>
        <end position="40"/>
    </location>
</feature>
<dbReference type="EMBL" id="KF582315">
    <property type="protein sequence ID" value="AIL00733.1"/>
    <property type="molecule type" value="Genomic_DNA"/>
</dbReference>
<evidence type="ECO:0000256" key="1">
    <source>
        <dbReference type="SAM" id="MobiDB-lite"/>
    </source>
</evidence>
<evidence type="ECO:0000313" key="2">
    <source>
        <dbReference type="EMBL" id="AIL00733.1"/>
    </source>
</evidence>
<dbReference type="PANTHER" id="PTHR31839:SF42">
    <property type="entry name" value="DEHYDRATION-RESPONSIVE ELEMENT-BINDING PROTEIN 1F"/>
    <property type="match status" value="1"/>
</dbReference>
<feature type="region of interest" description="Disordered" evidence="1">
    <location>
        <begin position="1"/>
        <end position="44"/>
    </location>
</feature>
<protein>
    <submittedName>
        <fullName evidence="2">C-repeat binding factor 3</fullName>
    </submittedName>
</protein>
<gene>
    <name evidence="2" type="primary">CBF3</name>
</gene>
<proteinExistence type="predicted"/>
<accession>A0A077B3T0</accession>
<feature type="compositionally biased region" description="Low complexity" evidence="1">
    <location>
        <begin position="8"/>
        <end position="26"/>
    </location>
</feature>
<dbReference type="InterPro" id="IPR045277">
    <property type="entry name" value="DRE1A-I"/>
</dbReference>
<dbReference type="AlphaFoldDB" id="A0A077B3T0"/>
<dbReference type="PANTHER" id="PTHR31839">
    <property type="entry name" value="DEHYDRATION-RESPONSIVE ELEMENT-BINDING PROTEIN 1D"/>
    <property type="match status" value="1"/>
</dbReference>
<dbReference type="GO" id="GO:0003700">
    <property type="term" value="F:DNA-binding transcription factor activity"/>
    <property type="evidence" value="ECO:0007669"/>
    <property type="project" value="InterPro"/>
</dbReference>
<sequence length="89" mass="10076">MESERDQSSPSSSSSSSQTKCSISSSPVHKRKAGRKKFRETRHPVYRGVRQRNGNRYNAKCGIPKPSPGYGLGLFPLPKWRLGRMMWPP</sequence>
<organism evidence="2">
    <name type="scientific">Vitis vinifera</name>
    <name type="common">Grape</name>
    <dbReference type="NCBI Taxonomy" id="29760"/>
    <lineage>
        <taxon>Eukaryota</taxon>
        <taxon>Viridiplantae</taxon>
        <taxon>Streptophyta</taxon>
        <taxon>Embryophyta</taxon>
        <taxon>Tracheophyta</taxon>
        <taxon>Spermatophyta</taxon>
        <taxon>Magnoliopsida</taxon>
        <taxon>eudicotyledons</taxon>
        <taxon>Gunneridae</taxon>
        <taxon>Pentapetalae</taxon>
        <taxon>rosids</taxon>
        <taxon>Vitales</taxon>
        <taxon>Vitaceae</taxon>
        <taxon>Viteae</taxon>
        <taxon>Vitis</taxon>
    </lineage>
</organism>
<reference evidence="2" key="1">
    <citation type="submission" date="2013-08" db="EMBL/GenBank/DDBJ databases">
        <title>Genetic and Protein Sequence variation of CBF1-4 in cold hardy wild grapevine germplasm.</title>
        <authorList>
            <person name="Londo J.P."/>
            <person name="Garris A.J."/>
        </authorList>
    </citation>
    <scope>NUCLEOTIDE SEQUENCE</scope>
</reference>
<name>A0A077B3T0_VITVI</name>